<evidence type="ECO:0000256" key="12">
    <source>
        <dbReference type="ARBA" id="ARBA00023170"/>
    </source>
</evidence>
<comment type="subcellular location">
    <subcellularLocation>
        <location evidence="1">Cell membrane</location>
        <topology evidence="1">Single-pass type I membrane protein</topology>
    </subcellularLocation>
</comment>
<evidence type="ECO:0000256" key="9">
    <source>
        <dbReference type="ARBA" id="ARBA00022777"/>
    </source>
</evidence>
<evidence type="ECO:0000256" key="14">
    <source>
        <dbReference type="ARBA" id="ARBA00047899"/>
    </source>
</evidence>
<evidence type="ECO:0000256" key="17">
    <source>
        <dbReference type="SAM" id="SignalP"/>
    </source>
</evidence>
<evidence type="ECO:0000256" key="1">
    <source>
        <dbReference type="ARBA" id="ARBA00004251"/>
    </source>
</evidence>
<dbReference type="Proteomes" id="UP000257109">
    <property type="component" value="Unassembled WGS sequence"/>
</dbReference>
<dbReference type="InterPro" id="IPR000719">
    <property type="entry name" value="Prot_kinase_dom"/>
</dbReference>
<keyword evidence="6" id="KW-0808">Transferase</keyword>
<dbReference type="PANTHER" id="PTHR27002:SF1090">
    <property type="entry name" value="S-LOCUS LECTIN KINASE FAMILY PROTEIN"/>
    <property type="match status" value="1"/>
</dbReference>
<evidence type="ECO:0000256" key="15">
    <source>
        <dbReference type="ARBA" id="ARBA00048679"/>
    </source>
</evidence>
<evidence type="ECO:0000256" key="7">
    <source>
        <dbReference type="ARBA" id="ARBA00022729"/>
    </source>
</evidence>
<keyword evidence="13" id="KW-0325">Glycoprotein</keyword>
<keyword evidence="9" id="KW-0418">Kinase</keyword>
<keyword evidence="3" id="KW-1003">Cell membrane</keyword>
<proteinExistence type="predicted"/>
<evidence type="ECO:0000259" key="19">
    <source>
        <dbReference type="PROSITE" id="PS50927"/>
    </source>
</evidence>
<evidence type="ECO:0000259" key="18">
    <source>
        <dbReference type="PROSITE" id="PS50011"/>
    </source>
</evidence>
<keyword evidence="22" id="KW-1185">Reference proteome</keyword>
<dbReference type="FunFam" id="2.90.10.10:FF:000029">
    <property type="entry name" value="G-type lectin S-receptor-like serine/threonine-protein kinase"/>
    <property type="match status" value="1"/>
</dbReference>
<feature type="transmembrane region" description="Helical" evidence="16">
    <location>
        <begin position="447"/>
        <end position="467"/>
    </location>
</feature>
<dbReference type="PROSITE" id="PS50948">
    <property type="entry name" value="PAN"/>
    <property type="match status" value="1"/>
</dbReference>
<dbReference type="STRING" id="157652.A0A371GT85"/>
<dbReference type="Pfam" id="PF08276">
    <property type="entry name" value="PAN_2"/>
    <property type="match status" value="1"/>
</dbReference>
<dbReference type="SUPFAM" id="SSF51110">
    <property type="entry name" value="alpha-D-mannose-specific plant lectins"/>
    <property type="match status" value="1"/>
</dbReference>
<dbReference type="GO" id="GO:0004674">
    <property type="term" value="F:protein serine/threonine kinase activity"/>
    <property type="evidence" value="ECO:0007669"/>
    <property type="project" value="UniProtKB-KW"/>
</dbReference>
<evidence type="ECO:0000256" key="16">
    <source>
        <dbReference type="SAM" id="Phobius"/>
    </source>
</evidence>
<keyword evidence="10" id="KW-0067">ATP-binding</keyword>
<evidence type="ECO:0000256" key="4">
    <source>
        <dbReference type="ARBA" id="ARBA00022527"/>
    </source>
</evidence>
<dbReference type="SMART" id="SM00108">
    <property type="entry name" value="B_lectin"/>
    <property type="match status" value="1"/>
</dbReference>
<accession>A0A371GT85</accession>
<dbReference type="InterPro" id="IPR036426">
    <property type="entry name" value="Bulb-type_lectin_dom_sf"/>
</dbReference>
<dbReference type="PANTHER" id="PTHR27002">
    <property type="entry name" value="RECEPTOR-LIKE SERINE/THREONINE-PROTEIN KINASE SD1-8"/>
    <property type="match status" value="1"/>
</dbReference>
<evidence type="ECO:0000256" key="10">
    <source>
        <dbReference type="ARBA" id="ARBA00022840"/>
    </source>
</evidence>
<dbReference type="Pfam" id="PF01453">
    <property type="entry name" value="B_lectin"/>
    <property type="match status" value="1"/>
</dbReference>
<keyword evidence="5" id="KW-0597">Phosphoprotein</keyword>
<evidence type="ECO:0000256" key="8">
    <source>
        <dbReference type="ARBA" id="ARBA00022741"/>
    </source>
</evidence>
<sequence>MEKSKVVMLIVCCLSFCFKPALSKQEIATITPNQSIQYDDTLVSASRTFEAGFFSFGSPQRQYFGIRYKSISPGTVVWVANRDTPVQNSTIVLKLTHQGALVIIDGLKGQIWSSNSSTIGRNPVVQLLDSGNLVIKDGVNSVNFLWQSFDYPGDTFLAGMKLESNLKKGPYRSLTSWRDTEDPAQGDFSFHIDVHGLPQLVVAKGEIFIYISSGASWLRMQSFLNVSFVVTDKEAYYGFESSVASRAVLLPSGVSQVLVWSDQKQHWVIISTRPMDQCAYFGFCGANSNCRIDQNPLCECLEGFIPKFQAKWDSLDWAGGCVRRINLNCDGGDGFLKYAGMKLPDTSSSWFDKSSSLEECKTLCLKNCSCSAYANLDMRYDGSGCVLWFGNIVDLRVETDQGQDVYIRLASSELGNYISLSISFAFQSGITKTYKLQYLGKFNKKKLAGIVVGITTFIIGLAILGLARKAFVQRKKKTGIIDKIIHWRGKRGKEDMDLPTIFEFSTISHATNHFSNVNKLGEGGFGPVYKGVLVDGQEIAVKRLSETSAQGTEEFKNEMMLMETLQHRNLVKLLGCSVQQDEKLLIYEFMPNRSLDYFIFDSTRSKLLDWTNRFRIIDGIARGLLYLHQDSRLRIIHRDVKASNILLDNDMNPKISDFGLAKIFGGDQAEANTKRVMGTYGYMSPEYAVRGSFSIKSDIFSFGVIVLEIISGRKNRDFCDPNHHHNLLGHAWRLWVEERALELVDDMLVDVATSSEILRCIHVGLLCVQHRPENRPSMSSVVFMLNGGKLFPEPSQPGFYTERDSTKPSEELSLNHVSVSILEAR</sequence>
<dbReference type="PIRSF" id="PIRSF000641">
    <property type="entry name" value="SRK"/>
    <property type="match status" value="1"/>
</dbReference>
<dbReference type="InterPro" id="IPR001480">
    <property type="entry name" value="Bulb-type_lectin_dom"/>
</dbReference>
<keyword evidence="16" id="KW-0812">Transmembrane</keyword>
<dbReference type="SUPFAM" id="SSF56112">
    <property type="entry name" value="Protein kinase-like (PK-like)"/>
    <property type="match status" value="1"/>
</dbReference>
<gene>
    <name evidence="21" type="primary">SD11</name>
    <name evidence="21" type="ORF">CR513_23950</name>
</gene>
<keyword evidence="4" id="KW-0723">Serine/threonine-protein kinase</keyword>
<dbReference type="EC" id="2.7.11.1" evidence="2"/>
<evidence type="ECO:0000256" key="3">
    <source>
        <dbReference type="ARBA" id="ARBA00022475"/>
    </source>
</evidence>
<dbReference type="PROSITE" id="PS50011">
    <property type="entry name" value="PROTEIN_KINASE_DOM"/>
    <property type="match status" value="1"/>
</dbReference>
<evidence type="ECO:0000256" key="2">
    <source>
        <dbReference type="ARBA" id="ARBA00012513"/>
    </source>
</evidence>
<dbReference type="InterPro" id="IPR024171">
    <property type="entry name" value="SRK-like_kinase"/>
</dbReference>
<dbReference type="PROSITE" id="PS50927">
    <property type="entry name" value="BULB_LECTIN"/>
    <property type="match status" value="1"/>
</dbReference>
<organism evidence="21 22">
    <name type="scientific">Mucuna pruriens</name>
    <name type="common">Velvet bean</name>
    <name type="synonym">Dolichos pruriens</name>
    <dbReference type="NCBI Taxonomy" id="157652"/>
    <lineage>
        <taxon>Eukaryota</taxon>
        <taxon>Viridiplantae</taxon>
        <taxon>Streptophyta</taxon>
        <taxon>Embryophyta</taxon>
        <taxon>Tracheophyta</taxon>
        <taxon>Spermatophyta</taxon>
        <taxon>Magnoliopsida</taxon>
        <taxon>eudicotyledons</taxon>
        <taxon>Gunneridae</taxon>
        <taxon>Pentapetalae</taxon>
        <taxon>rosids</taxon>
        <taxon>fabids</taxon>
        <taxon>Fabales</taxon>
        <taxon>Fabaceae</taxon>
        <taxon>Papilionoideae</taxon>
        <taxon>50 kb inversion clade</taxon>
        <taxon>NPAAA clade</taxon>
        <taxon>indigoferoid/millettioid clade</taxon>
        <taxon>Phaseoleae</taxon>
        <taxon>Mucuna</taxon>
    </lineage>
</organism>
<feature type="domain" description="Apple" evidence="20">
    <location>
        <begin position="329"/>
        <end position="410"/>
    </location>
</feature>
<dbReference type="GO" id="GO:0048544">
    <property type="term" value="P:recognition of pollen"/>
    <property type="evidence" value="ECO:0007669"/>
    <property type="project" value="InterPro"/>
</dbReference>
<reference evidence="21" key="1">
    <citation type="submission" date="2018-05" db="EMBL/GenBank/DDBJ databases">
        <title>Draft genome of Mucuna pruriens seed.</title>
        <authorList>
            <person name="Nnadi N.E."/>
            <person name="Vos R."/>
            <person name="Hasami M.H."/>
            <person name="Devisetty U.K."/>
            <person name="Aguiy J.C."/>
        </authorList>
    </citation>
    <scope>NUCLEOTIDE SEQUENCE [LARGE SCALE GENOMIC DNA]</scope>
    <source>
        <strain evidence="21">JCA_2017</strain>
    </source>
</reference>
<dbReference type="InterPro" id="IPR011009">
    <property type="entry name" value="Kinase-like_dom_sf"/>
</dbReference>
<dbReference type="CDD" id="cd01098">
    <property type="entry name" value="PAN_AP_plant"/>
    <property type="match status" value="1"/>
</dbReference>
<keyword evidence="12" id="KW-0675">Receptor</keyword>
<dbReference type="GO" id="GO:0005524">
    <property type="term" value="F:ATP binding"/>
    <property type="evidence" value="ECO:0007669"/>
    <property type="project" value="UniProtKB-KW"/>
</dbReference>
<dbReference type="OrthoDB" id="785331at2759"/>
<dbReference type="SMART" id="SM00473">
    <property type="entry name" value="PAN_AP"/>
    <property type="match status" value="1"/>
</dbReference>
<comment type="catalytic activity">
    <reaction evidence="15">
        <text>L-seryl-[protein] + ATP = O-phospho-L-seryl-[protein] + ADP + H(+)</text>
        <dbReference type="Rhea" id="RHEA:17989"/>
        <dbReference type="Rhea" id="RHEA-COMP:9863"/>
        <dbReference type="Rhea" id="RHEA-COMP:11604"/>
        <dbReference type="ChEBI" id="CHEBI:15378"/>
        <dbReference type="ChEBI" id="CHEBI:29999"/>
        <dbReference type="ChEBI" id="CHEBI:30616"/>
        <dbReference type="ChEBI" id="CHEBI:83421"/>
        <dbReference type="ChEBI" id="CHEBI:456216"/>
        <dbReference type="EC" id="2.7.11.1"/>
    </reaction>
</comment>
<dbReference type="GO" id="GO:0030246">
    <property type="term" value="F:carbohydrate binding"/>
    <property type="evidence" value="ECO:0007669"/>
    <property type="project" value="UniProtKB-KW"/>
</dbReference>
<keyword evidence="8" id="KW-0547">Nucleotide-binding</keyword>
<dbReference type="Pfam" id="PF00954">
    <property type="entry name" value="S_locus_glycop"/>
    <property type="match status" value="1"/>
</dbReference>
<dbReference type="Gene3D" id="1.10.510.10">
    <property type="entry name" value="Transferase(Phosphotransferase) domain 1"/>
    <property type="match status" value="1"/>
</dbReference>
<feature type="signal peptide" evidence="17">
    <location>
        <begin position="1"/>
        <end position="23"/>
    </location>
</feature>
<evidence type="ECO:0000313" key="22">
    <source>
        <dbReference type="Proteomes" id="UP000257109"/>
    </source>
</evidence>
<evidence type="ECO:0000313" key="21">
    <source>
        <dbReference type="EMBL" id="RDX93745.1"/>
    </source>
</evidence>
<dbReference type="InterPro" id="IPR000858">
    <property type="entry name" value="S_locus_glycoprot_dom"/>
</dbReference>
<dbReference type="CDD" id="cd00028">
    <property type="entry name" value="B_lectin"/>
    <property type="match status" value="1"/>
</dbReference>
<dbReference type="Pfam" id="PF07714">
    <property type="entry name" value="PK_Tyr_Ser-Thr"/>
    <property type="match status" value="1"/>
</dbReference>
<dbReference type="FunFam" id="3.50.4.10:FF:000002">
    <property type="entry name" value="G-type lectin S-receptor-like serine/threonine-protein kinase"/>
    <property type="match status" value="1"/>
</dbReference>
<dbReference type="EMBL" id="QJKJ01004536">
    <property type="protein sequence ID" value="RDX93745.1"/>
    <property type="molecule type" value="Genomic_DNA"/>
</dbReference>
<dbReference type="FunFam" id="1.10.510.10:FF:000060">
    <property type="entry name" value="G-type lectin S-receptor-like serine/threonine-protein kinase"/>
    <property type="match status" value="1"/>
</dbReference>
<feature type="chain" id="PRO_5016976837" description="non-specific serine/threonine protein kinase" evidence="17">
    <location>
        <begin position="24"/>
        <end position="825"/>
    </location>
</feature>
<protein>
    <recommendedName>
        <fullName evidence="2">non-specific serine/threonine protein kinase</fullName>
        <ecNumber evidence="2">2.7.11.1</ecNumber>
    </recommendedName>
</protein>
<name>A0A371GT85_MUCPR</name>
<dbReference type="InterPro" id="IPR001245">
    <property type="entry name" value="Ser-Thr/Tyr_kinase_cat_dom"/>
</dbReference>
<dbReference type="AlphaFoldDB" id="A0A371GT85"/>
<dbReference type="SMART" id="SM00220">
    <property type="entry name" value="S_TKc"/>
    <property type="match status" value="1"/>
</dbReference>
<feature type="domain" description="Protein kinase" evidence="18">
    <location>
        <begin position="514"/>
        <end position="799"/>
    </location>
</feature>
<dbReference type="CDD" id="cd14066">
    <property type="entry name" value="STKc_IRAK"/>
    <property type="match status" value="1"/>
</dbReference>
<dbReference type="InterPro" id="IPR003609">
    <property type="entry name" value="Pan_app"/>
</dbReference>
<keyword evidence="16" id="KW-0472">Membrane</keyword>
<comment type="caution">
    <text evidence="21">The sequence shown here is derived from an EMBL/GenBank/DDBJ whole genome shotgun (WGS) entry which is preliminary data.</text>
</comment>
<evidence type="ECO:0000256" key="11">
    <source>
        <dbReference type="ARBA" id="ARBA00023157"/>
    </source>
</evidence>
<dbReference type="FunFam" id="3.30.200.20:FF:000195">
    <property type="entry name" value="G-type lectin S-receptor-like serine/threonine-protein kinase"/>
    <property type="match status" value="1"/>
</dbReference>
<feature type="non-terminal residue" evidence="21">
    <location>
        <position position="1"/>
    </location>
</feature>
<dbReference type="PROSITE" id="PS00108">
    <property type="entry name" value="PROTEIN_KINASE_ST"/>
    <property type="match status" value="1"/>
</dbReference>
<evidence type="ECO:0000256" key="5">
    <source>
        <dbReference type="ARBA" id="ARBA00022553"/>
    </source>
</evidence>
<dbReference type="GO" id="GO:0005886">
    <property type="term" value="C:plasma membrane"/>
    <property type="evidence" value="ECO:0007669"/>
    <property type="project" value="UniProtKB-SubCell"/>
</dbReference>
<evidence type="ECO:0000256" key="6">
    <source>
        <dbReference type="ARBA" id="ARBA00022679"/>
    </source>
</evidence>
<keyword evidence="16" id="KW-1133">Transmembrane helix</keyword>
<keyword evidence="7 17" id="KW-0732">Signal</keyword>
<dbReference type="Gene3D" id="3.50.4.10">
    <property type="entry name" value="Hepatocyte Growth Factor"/>
    <property type="match status" value="1"/>
</dbReference>
<keyword evidence="11" id="KW-1015">Disulfide bond</keyword>
<dbReference type="InterPro" id="IPR008271">
    <property type="entry name" value="Ser/Thr_kinase_AS"/>
</dbReference>
<comment type="catalytic activity">
    <reaction evidence="14">
        <text>L-threonyl-[protein] + ATP = O-phospho-L-threonyl-[protein] + ADP + H(+)</text>
        <dbReference type="Rhea" id="RHEA:46608"/>
        <dbReference type="Rhea" id="RHEA-COMP:11060"/>
        <dbReference type="Rhea" id="RHEA-COMP:11605"/>
        <dbReference type="ChEBI" id="CHEBI:15378"/>
        <dbReference type="ChEBI" id="CHEBI:30013"/>
        <dbReference type="ChEBI" id="CHEBI:30616"/>
        <dbReference type="ChEBI" id="CHEBI:61977"/>
        <dbReference type="ChEBI" id="CHEBI:456216"/>
        <dbReference type="EC" id="2.7.11.1"/>
    </reaction>
</comment>
<evidence type="ECO:0000256" key="13">
    <source>
        <dbReference type="ARBA" id="ARBA00023180"/>
    </source>
</evidence>
<evidence type="ECO:0000259" key="20">
    <source>
        <dbReference type="PROSITE" id="PS50948"/>
    </source>
</evidence>
<feature type="domain" description="Bulb-type lectin" evidence="19">
    <location>
        <begin position="27"/>
        <end position="148"/>
    </location>
</feature>
<dbReference type="Gene3D" id="3.30.200.20">
    <property type="entry name" value="Phosphorylase Kinase, domain 1"/>
    <property type="match status" value="1"/>
</dbReference>
<dbReference type="Gene3D" id="2.90.10.10">
    <property type="entry name" value="Bulb-type lectin domain"/>
    <property type="match status" value="1"/>
</dbReference>